<dbReference type="Pfam" id="PF13786">
    <property type="entry name" value="DUF4179"/>
    <property type="match status" value="1"/>
</dbReference>
<keyword evidence="1" id="KW-0812">Transmembrane</keyword>
<dbReference type="Proteomes" id="UP000255326">
    <property type="component" value="Unassembled WGS sequence"/>
</dbReference>
<comment type="caution">
    <text evidence="4">The sequence shown here is derived from an EMBL/GenBank/DDBJ whole genome shotgun (WGS) entry which is preliminary data.</text>
</comment>
<dbReference type="Gene3D" id="2.60.40.1630">
    <property type="entry name" value="bacillus anthracis domain"/>
    <property type="match status" value="1"/>
</dbReference>
<keyword evidence="1" id="KW-0472">Membrane</keyword>
<evidence type="ECO:0000256" key="1">
    <source>
        <dbReference type="SAM" id="Phobius"/>
    </source>
</evidence>
<feature type="transmembrane region" description="Helical" evidence="1">
    <location>
        <begin position="49"/>
        <end position="68"/>
    </location>
</feature>
<keyword evidence="5" id="KW-1185">Reference proteome</keyword>
<dbReference type="EMBL" id="QQAY01000002">
    <property type="protein sequence ID" value="RDI45549.1"/>
    <property type="molecule type" value="Genomic_DNA"/>
</dbReference>
<dbReference type="InterPro" id="IPR040680">
    <property type="entry name" value="DUF5643"/>
</dbReference>
<dbReference type="Pfam" id="PF18705">
    <property type="entry name" value="DUF5643"/>
    <property type="match status" value="1"/>
</dbReference>
<feature type="domain" description="DUF4179" evidence="2">
    <location>
        <begin position="46"/>
        <end position="137"/>
    </location>
</feature>
<sequence length="443" mass="50240">MHDSEKELLKVKDKYQYLKGPDDKLDQAIRAGINQAKGRRSSLDHMRHWMLSGAAAIILLVLFAGAIHQSDLVAGYVRKVPGMEKIVELVHQDKGLVDLIHHDFVQTINKSDSHGGLTLTVKNIIADDQQLIMYYTFTNENHESFKDLQIKSMKLKDSVGEEIKQYSLEYGPDVVEGDRKKTELQEAIYGLHSPLTDSSYSLNVELEGDKKLENTVWKVPIKLDRSKMGANKDIVLNKEVKVQQQSVLVKDITFSPTRVAVQVEYPEENSKQVLNIEDLQLVDEKGEVWSKITNGISASGDGNHVTYYLESNYFKKPKQLYLVFHKLQALDKDELEVVVNPKDQKILKAPKDGKITAVQYNLSENQLEFKIKGDFHIGSPFSKYKNDQGEFKYLSGNTYMNSYDNDITGYGLTIPQVNPVENLTLLLGSYPAYINGDVKIRIK</sequence>
<dbReference type="AlphaFoldDB" id="A0A370GQ79"/>
<evidence type="ECO:0000313" key="5">
    <source>
        <dbReference type="Proteomes" id="UP000255326"/>
    </source>
</evidence>
<protein>
    <submittedName>
        <fullName evidence="4">Uncharacterized protein DUF4179</fullName>
    </submittedName>
</protein>
<dbReference type="OrthoDB" id="2725974at2"/>
<accession>A0A370GQ79</accession>
<keyword evidence="1" id="KW-1133">Transmembrane helix</keyword>
<feature type="domain" description="DUF5643" evidence="3">
    <location>
        <begin position="232"/>
        <end position="340"/>
    </location>
</feature>
<name>A0A370GQ79_9BACI</name>
<organism evidence="4 5">
    <name type="scientific">Falsibacillus pallidus</name>
    <dbReference type="NCBI Taxonomy" id="493781"/>
    <lineage>
        <taxon>Bacteria</taxon>
        <taxon>Bacillati</taxon>
        <taxon>Bacillota</taxon>
        <taxon>Bacilli</taxon>
        <taxon>Bacillales</taxon>
        <taxon>Bacillaceae</taxon>
        <taxon>Falsibacillus</taxon>
    </lineage>
</organism>
<reference evidence="4 5" key="1">
    <citation type="submission" date="2018-07" db="EMBL/GenBank/DDBJ databases">
        <title>Genomic Encyclopedia of Type Strains, Phase IV (KMG-IV): sequencing the most valuable type-strain genomes for metagenomic binning, comparative biology and taxonomic classification.</title>
        <authorList>
            <person name="Goeker M."/>
        </authorList>
    </citation>
    <scope>NUCLEOTIDE SEQUENCE [LARGE SCALE GENOMIC DNA]</scope>
    <source>
        <strain evidence="4 5">DSM 25281</strain>
    </source>
</reference>
<gene>
    <name evidence="4" type="ORF">DFR59_102177</name>
</gene>
<dbReference type="InterPro" id="IPR025436">
    <property type="entry name" value="DUF4179"/>
</dbReference>
<evidence type="ECO:0000313" key="4">
    <source>
        <dbReference type="EMBL" id="RDI45549.1"/>
    </source>
</evidence>
<evidence type="ECO:0000259" key="3">
    <source>
        <dbReference type="Pfam" id="PF18705"/>
    </source>
</evidence>
<evidence type="ECO:0000259" key="2">
    <source>
        <dbReference type="Pfam" id="PF13786"/>
    </source>
</evidence>
<proteinExistence type="predicted"/>
<dbReference type="RefSeq" id="WP_114744401.1">
    <property type="nucleotide sequence ID" value="NZ_QQAY01000002.1"/>
</dbReference>